<dbReference type="EMBL" id="FZNW01000003">
    <property type="protein sequence ID" value="SNR35745.1"/>
    <property type="molecule type" value="Genomic_DNA"/>
</dbReference>
<dbReference type="RefSeq" id="WP_089300004.1">
    <property type="nucleotide sequence ID" value="NZ_FZNW01000003.1"/>
</dbReference>
<evidence type="ECO:0000313" key="2">
    <source>
        <dbReference type="Proteomes" id="UP000198348"/>
    </source>
</evidence>
<gene>
    <name evidence="1" type="ORF">SAMN06265360_103142</name>
</gene>
<dbReference type="PANTHER" id="PTHR33361">
    <property type="entry name" value="GLR0591 PROTEIN"/>
    <property type="match status" value="1"/>
</dbReference>
<organism evidence="1 2">
    <name type="scientific">Haloechinothrix alba</name>
    <dbReference type="NCBI Taxonomy" id="664784"/>
    <lineage>
        <taxon>Bacteria</taxon>
        <taxon>Bacillati</taxon>
        <taxon>Actinomycetota</taxon>
        <taxon>Actinomycetes</taxon>
        <taxon>Pseudonocardiales</taxon>
        <taxon>Pseudonocardiaceae</taxon>
        <taxon>Haloechinothrix</taxon>
    </lineage>
</organism>
<accession>A0A238VN08</accession>
<dbReference type="PANTHER" id="PTHR33361:SF2">
    <property type="entry name" value="DUF885 DOMAIN-CONTAINING PROTEIN"/>
    <property type="match status" value="1"/>
</dbReference>
<keyword evidence="2" id="KW-1185">Reference proteome</keyword>
<dbReference type="OrthoDB" id="9760040at2"/>
<sequence>MTEVAQLADELLEVQFDADPLWPALLGVDMTRPGLGDMSEEAERRTADRMRDILDRASALEPAELAADDRTTRDVVIAHARAALDEFGVGLAELTVTDLFVAPAAQLLSLLPMHSVGDETAMRAYLDRLAAVPDHFEQALDRHRAGVRAGRTPVKHLVEAAIAHLDRYLSESEADPLLQPQAPASLAEEFDAVRASLLTEVVRPAFATYRDGLAHEIAPHARSSDRPGLCWLPGGEDAYRTLARVHTTTTRSPAELHDTGRALIDELAGEYTEVGARVFGTRALDEIFDRLRTDPELRWSSADELLDDAREAIGRAEREAPRWFGSIPPQPWVVDEIPAAAAPGAPAAYYMQPATDGSRPGTYFANTYKVTERFKHTSEATAFHEVIPGHHFQLSTAQLLEHLPLLRKLGGFTAYIEGWGLYTERLAREMDLYSDDVAVLGMLANDSMRAGRLVVDTGLHAKGWSRQQAVDYLAANTPMPKVEVESEVDRYIAYPGQALSYMVGRLEIQRVRAMAERSLGADFDVREFHDHVLGCGAVPLAVLERVIGSWASGEA</sequence>
<dbReference type="AlphaFoldDB" id="A0A238VN08"/>
<reference evidence="1 2" key="1">
    <citation type="submission" date="2017-06" db="EMBL/GenBank/DDBJ databases">
        <authorList>
            <person name="Kim H.J."/>
            <person name="Triplett B.A."/>
        </authorList>
    </citation>
    <scope>NUCLEOTIDE SEQUENCE [LARGE SCALE GENOMIC DNA]</scope>
    <source>
        <strain evidence="1 2">DSM 45207</strain>
    </source>
</reference>
<dbReference type="Pfam" id="PF05960">
    <property type="entry name" value="DUF885"/>
    <property type="match status" value="1"/>
</dbReference>
<name>A0A238VN08_9PSEU</name>
<dbReference type="InterPro" id="IPR010281">
    <property type="entry name" value="DUF885"/>
</dbReference>
<evidence type="ECO:0000313" key="1">
    <source>
        <dbReference type="EMBL" id="SNR35745.1"/>
    </source>
</evidence>
<protein>
    <submittedName>
        <fullName evidence="1">Uncharacterized conserved protein, DUF885 familyt</fullName>
    </submittedName>
</protein>
<proteinExistence type="predicted"/>
<dbReference type="Proteomes" id="UP000198348">
    <property type="component" value="Unassembled WGS sequence"/>
</dbReference>